<evidence type="ECO:0000313" key="4">
    <source>
        <dbReference type="Proteomes" id="UP000676409"/>
    </source>
</evidence>
<evidence type="ECO:0000256" key="1">
    <source>
        <dbReference type="PROSITE-ProRule" id="PRU00339"/>
    </source>
</evidence>
<name>A0A975IU10_9CAUL</name>
<dbReference type="PANTHER" id="PTHR43081">
    <property type="entry name" value="ADENYLATE CYCLASE, TERMINAL-DIFFERENTIATION SPECIFIC-RELATED"/>
    <property type="match status" value="1"/>
</dbReference>
<dbReference type="Pfam" id="PF00211">
    <property type="entry name" value="Guanylate_cyc"/>
    <property type="match status" value="1"/>
</dbReference>
<keyword evidence="1" id="KW-0802">TPR repeat</keyword>
<dbReference type="GO" id="GO:0004016">
    <property type="term" value="F:adenylate cyclase activity"/>
    <property type="evidence" value="ECO:0007669"/>
    <property type="project" value="UniProtKB-ARBA"/>
</dbReference>
<accession>A0A975IU10</accession>
<proteinExistence type="predicted"/>
<keyword evidence="4" id="KW-1185">Reference proteome</keyword>
<dbReference type="Gene3D" id="3.40.50.10070">
    <property type="entry name" value="TolB, N-terminal domain"/>
    <property type="match status" value="1"/>
</dbReference>
<evidence type="ECO:0000313" key="3">
    <source>
        <dbReference type="EMBL" id="QUD87452.1"/>
    </source>
</evidence>
<feature type="domain" description="Guanylate cyclase" evidence="2">
    <location>
        <begin position="18"/>
        <end position="132"/>
    </location>
</feature>
<reference evidence="3" key="1">
    <citation type="submission" date="2021-04" db="EMBL/GenBank/DDBJ databases">
        <title>The complete genome sequence of Caulobacter sp. S6.</title>
        <authorList>
            <person name="Tang Y."/>
            <person name="Ouyang W."/>
            <person name="Liu Q."/>
            <person name="Huang B."/>
            <person name="Guo Z."/>
            <person name="Lei P."/>
        </authorList>
    </citation>
    <scope>NUCLEOTIDE SEQUENCE</scope>
    <source>
        <strain evidence="3">S6</strain>
    </source>
</reference>
<dbReference type="InterPro" id="IPR029787">
    <property type="entry name" value="Nucleotide_cyclase"/>
</dbReference>
<dbReference type="AlphaFoldDB" id="A0A975IU10"/>
<dbReference type="RefSeq" id="WP_211937504.1">
    <property type="nucleotide sequence ID" value="NZ_CP073078.1"/>
</dbReference>
<gene>
    <name evidence="3" type="ORF">KCG34_20730</name>
</gene>
<dbReference type="SUPFAM" id="SSF55073">
    <property type="entry name" value="Nucleotide cyclase"/>
    <property type="match status" value="1"/>
</dbReference>
<dbReference type="InterPro" id="IPR001054">
    <property type="entry name" value="A/G_cyclase"/>
</dbReference>
<dbReference type="PANTHER" id="PTHR43081:SF19">
    <property type="entry name" value="PH-SENSITIVE ADENYLATE CYCLASE RV1264"/>
    <property type="match status" value="1"/>
</dbReference>
<dbReference type="InterPro" id="IPR019734">
    <property type="entry name" value="TPR_rpt"/>
</dbReference>
<protein>
    <recommendedName>
        <fullName evidence="2">Guanylate cyclase domain-containing protein</fullName>
    </recommendedName>
</protein>
<dbReference type="InterPro" id="IPR011990">
    <property type="entry name" value="TPR-like_helical_dom_sf"/>
</dbReference>
<dbReference type="Gene3D" id="1.25.40.10">
    <property type="entry name" value="Tetratricopeptide repeat domain"/>
    <property type="match status" value="1"/>
</dbReference>
<sequence>MAGRAPVLTTSSRRRRSAIVFTDLVGYSRHVEADEAGVLQALGELHGRLAELVGERGGRVVALRGDGAMLEFADAVEALSCCLTFLTESREANEVRPLERRLSFRIGLHFGEVTVAADTLLGASVNLAARLEQTAEADTIQISDAVREQVDGRVPANFDDLGFQQIKGLRAPVRTWRVSEAGEWDTPRPSPNGEVGEAGAERPSVAVLPFVVVGGGADEAYLAEGLAEDIIGGLNYNKWLFVASRHSSFRYLPEAIDAAKVCEELDVRYLVLGRMRRLGGQIRISVELVDGRKGESIWSARYDRRMEDVFAVQDEITGTLASTIAPVLLDREEQQAVRNTPRSLQHWDLYLRARWHFWRGTLKHTQAAQKLLTQALALKPEDAPSLALLAHCYFGEVWSGWSPNLDAAIAEATRLALQAVRIDAGDAFVHFTYGVALSLTGQLPAGLAEQRHALELNPYFAQATGEIGRLMAFSGQTEQAVDYLDRAMALSPSDPHISLYFRAKAVAFFLAGRFDEAVEQAAGALARRPDFFFHHYMLAACLAGAGKIPAARDALAEGRRLLPDYPLPVLKAGHPFAKPEDLERFTDALKLAGW</sequence>
<dbReference type="Gene3D" id="3.30.70.1230">
    <property type="entry name" value="Nucleotide cyclase"/>
    <property type="match status" value="1"/>
</dbReference>
<dbReference type="EMBL" id="CP073078">
    <property type="protein sequence ID" value="QUD87452.1"/>
    <property type="molecule type" value="Genomic_DNA"/>
</dbReference>
<organism evidence="3 4">
    <name type="scientific">Phenylobacterium montanum</name>
    <dbReference type="NCBI Taxonomy" id="2823693"/>
    <lineage>
        <taxon>Bacteria</taxon>
        <taxon>Pseudomonadati</taxon>
        <taxon>Pseudomonadota</taxon>
        <taxon>Alphaproteobacteria</taxon>
        <taxon>Caulobacterales</taxon>
        <taxon>Caulobacteraceae</taxon>
        <taxon>Phenylobacterium</taxon>
    </lineage>
</organism>
<dbReference type="InterPro" id="IPR050697">
    <property type="entry name" value="Adenylyl/Guanylyl_Cyclase_3/4"/>
</dbReference>
<dbReference type="Proteomes" id="UP000676409">
    <property type="component" value="Chromosome"/>
</dbReference>
<feature type="repeat" description="TPR" evidence="1">
    <location>
        <begin position="461"/>
        <end position="494"/>
    </location>
</feature>
<dbReference type="CDD" id="cd07302">
    <property type="entry name" value="CHD"/>
    <property type="match status" value="1"/>
</dbReference>
<dbReference type="KEGG" id="caul:KCG34_20730"/>
<evidence type="ECO:0000259" key="2">
    <source>
        <dbReference type="PROSITE" id="PS50125"/>
    </source>
</evidence>
<dbReference type="GO" id="GO:0006171">
    <property type="term" value="P:cAMP biosynthetic process"/>
    <property type="evidence" value="ECO:0007669"/>
    <property type="project" value="TreeGrafter"/>
</dbReference>
<dbReference type="PROSITE" id="PS50125">
    <property type="entry name" value="GUANYLATE_CYCLASE_2"/>
    <property type="match status" value="1"/>
</dbReference>
<dbReference type="GO" id="GO:0035556">
    <property type="term" value="P:intracellular signal transduction"/>
    <property type="evidence" value="ECO:0007669"/>
    <property type="project" value="InterPro"/>
</dbReference>
<dbReference type="SMART" id="SM00028">
    <property type="entry name" value="TPR"/>
    <property type="match status" value="3"/>
</dbReference>
<dbReference type="PROSITE" id="PS50005">
    <property type="entry name" value="TPR"/>
    <property type="match status" value="1"/>
</dbReference>
<dbReference type="SUPFAM" id="SSF48452">
    <property type="entry name" value="TPR-like"/>
    <property type="match status" value="1"/>
</dbReference>